<accession>A0AAV7H4T9</accession>
<dbReference type="SUPFAM" id="SSF48264">
    <property type="entry name" value="Cytochrome P450"/>
    <property type="match status" value="1"/>
</dbReference>
<keyword evidence="4" id="KW-0349">Heme</keyword>
<evidence type="ECO:0000256" key="7">
    <source>
        <dbReference type="ARBA" id="ARBA00023004"/>
    </source>
</evidence>
<sequence length="138" mass="15544">MCFLTSHCDRPLTAAARHFTYDSSSFAFTPYGPYWHFMKKLCMSELLSSRTVECLAHIRRRELCALLRTIVVKSVAAEPIDLSKELIRMTTSIIAGMTSETASAGDSEAARKAEKGVAELIKLLYLAYFIAFFRCFDL</sequence>
<dbReference type="EMBL" id="JAGFBR010000008">
    <property type="protein sequence ID" value="KAH0463089.1"/>
    <property type="molecule type" value="Genomic_DNA"/>
</dbReference>
<evidence type="ECO:0000256" key="2">
    <source>
        <dbReference type="ARBA" id="ARBA00004370"/>
    </source>
</evidence>
<evidence type="ECO:0000256" key="6">
    <source>
        <dbReference type="ARBA" id="ARBA00023002"/>
    </source>
</evidence>
<comment type="subcellular location">
    <subcellularLocation>
        <location evidence="2">Membrane</location>
    </subcellularLocation>
</comment>
<evidence type="ECO:0000256" key="1">
    <source>
        <dbReference type="ARBA" id="ARBA00001971"/>
    </source>
</evidence>
<comment type="cofactor">
    <cofactor evidence="1">
        <name>heme</name>
        <dbReference type="ChEBI" id="CHEBI:30413"/>
    </cofactor>
</comment>
<comment type="similarity">
    <text evidence="3">Belongs to the cytochrome P450 family.</text>
</comment>
<evidence type="ECO:0000256" key="5">
    <source>
        <dbReference type="ARBA" id="ARBA00022723"/>
    </source>
</evidence>
<keyword evidence="8" id="KW-0503">Monooxygenase</keyword>
<keyword evidence="7" id="KW-0408">Iron</keyword>
<dbReference type="GO" id="GO:0020037">
    <property type="term" value="F:heme binding"/>
    <property type="evidence" value="ECO:0007669"/>
    <property type="project" value="InterPro"/>
</dbReference>
<comment type="caution">
    <text evidence="10">The sequence shown here is derived from an EMBL/GenBank/DDBJ whole genome shotgun (WGS) entry which is preliminary data.</text>
</comment>
<keyword evidence="11" id="KW-1185">Reference proteome</keyword>
<evidence type="ECO:0000256" key="4">
    <source>
        <dbReference type="ARBA" id="ARBA00022617"/>
    </source>
</evidence>
<dbReference type="GO" id="GO:0004497">
    <property type="term" value="F:monooxygenase activity"/>
    <property type="evidence" value="ECO:0007669"/>
    <property type="project" value="UniProtKB-KW"/>
</dbReference>
<dbReference type="Proteomes" id="UP000775213">
    <property type="component" value="Unassembled WGS sequence"/>
</dbReference>
<gene>
    <name evidence="10" type="ORF">IEQ34_007671</name>
</gene>
<keyword evidence="9" id="KW-0472">Membrane</keyword>
<evidence type="ECO:0000313" key="11">
    <source>
        <dbReference type="Proteomes" id="UP000775213"/>
    </source>
</evidence>
<evidence type="ECO:0000256" key="8">
    <source>
        <dbReference type="ARBA" id="ARBA00023033"/>
    </source>
</evidence>
<dbReference type="GO" id="GO:0016020">
    <property type="term" value="C:membrane"/>
    <property type="evidence" value="ECO:0007669"/>
    <property type="project" value="UniProtKB-SubCell"/>
</dbReference>
<dbReference type="AlphaFoldDB" id="A0AAV7H4T9"/>
<reference evidence="10 11" key="1">
    <citation type="journal article" date="2021" name="Hortic Res">
        <title>Chromosome-scale assembly of the Dendrobium chrysotoxum genome enhances the understanding of orchid evolution.</title>
        <authorList>
            <person name="Zhang Y."/>
            <person name="Zhang G.Q."/>
            <person name="Zhang D."/>
            <person name="Liu X.D."/>
            <person name="Xu X.Y."/>
            <person name="Sun W.H."/>
            <person name="Yu X."/>
            <person name="Zhu X."/>
            <person name="Wang Z.W."/>
            <person name="Zhao X."/>
            <person name="Zhong W.Y."/>
            <person name="Chen H."/>
            <person name="Yin W.L."/>
            <person name="Huang T."/>
            <person name="Niu S.C."/>
            <person name="Liu Z.J."/>
        </authorList>
    </citation>
    <scope>NUCLEOTIDE SEQUENCE [LARGE SCALE GENOMIC DNA]</scope>
    <source>
        <strain evidence="10">Lindl</strain>
    </source>
</reference>
<evidence type="ECO:0000313" key="10">
    <source>
        <dbReference type="EMBL" id="KAH0463089.1"/>
    </source>
</evidence>
<keyword evidence="5" id="KW-0479">Metal-binding</keyword>
<proteinExistence type="inferred from homology"/>
<dbReference type="PANTHER" id="PTHR47943">
    <property type="entry name" value="CYTOCHROME P450 93A3-LIKE"/>
    <property type="match status" value="1"/>
</dbReference>
<organism evidence="10 11">
    <name type="scientific">Dendrobium chrysotoxum</name>
    <name type="common">Orchid</name>
    <dbReference type="NCBI Taxonomy" id="161865"/>
    <lineage>
        <taxon>Eukaryota</taxon>
        <taxon>Viridiplantae</taxon>
        <taxon>Streptophyta</taxon>
        <taxon>Embryophyta</taxon>
        <taxon>Tracheophyta</taxon>
        <taxon>Spermatophyta</taxon>
        <taxon>Magnoliopsida</taxon>
        <taxon>Liliopsida</taxon>
        <taxon>Asparagales</taxon>
        <taxon>Orchidaceae</taxon>
        <taxon>Epidendroideae</taxon>
        <taxon>Malaxideae</taxon>
        <taxon>Dendrobiinae</taxon>
        <taxon>Dendrobium</taxon>
    </lineage>
</organism>
<name>A0AAV7H4T9_DENCH</name>
<dbReference type="Gene3D" id="1.10.630.10">
    <property type="entry name" value="Cytochrome P450"/>
    <property type="match status" value="1"/>
</dbReference>
<dbReference type="GO" id="GO:0005506">
    <property type="term" value="F:iron ion binding"/>
    <property type="evidence" value="ECO:0007669"/>
    <property type="project" value="InterPro"/>
</dbReference>
<dbReference type="PANTHER" id="PTHR47943:SF8">
    <property type="entry name" value="CYTOCHROME P450"/>
    <property type="match status" value="1"/>
</dbReference>
<keyword evidence="6" id="KW-0560">Oxidoreductase</keyword>
<protein>
    <submittedName>
        <fullName evidence="10">Uncharacterized protein</fullName>
    </submittedName>
</protein>
<evidence type="ECO:0000256" key="3">
    <source>
        <dbReference type="ARBA" id="ARBA00010617"/>
    </source>
</evidence>
<dbReference type="InterPro" id="IPR036396">
    <property type="entry name" value="Cyt_P450_sf"/>
</dbReference>
<dbReference type="GO" id="GO:0016705">
    <property type="term" value="F:oxidoreductase activity, acting on paired donors, with incorporation or reduction of molecular oxygen"/>
    <property type="evidence" value="ECO:0007669"/>
    <property type="project" value="InterPro"/>
</dbReference>
<evidence type="ECO:0000256" key="9">
    <source>
        <dbReference type="ARBA" id="ARBA00023136"/>
    </source>
</evidence>